<dbReference type="InterPro" id="IPR008928">
    <property type="entry name" value="6-hairpin_glycosidase_sf"/>
</dbReference>
<dbReference type="EMBL" id="JBEFKJ010000003">
    <property type="protein sequence ID" value="KAL2047296.1"/>
    <property type="molecule type" value="Genomic_DNA"/>
</dbReference>
<comment type="catalytic activity">
    <reaction evidence="1 8">
        <text>Random hydrolysis of (1-&gt;6)-alpha-D-mannosidic linkages in unbranched (1-&gt;6)-mannans.</text>
        <dbReference type="EC" id="3.2.1.101"/>
    </reaction>
</comment>
<keyword evidence="13" id="KW-1185">Reference proteome</keyword>
<keyword evidence="4 11" id="KW-0732">Signal</keyword>
<dbReference type="InterPro" id="IPR005198">
    <property type="entry name" value="Glyco_hydro_76"/>
</dbReference>
<organism evidence="12 13">
    <name type="scientific">Stereocaulon virgatum</name>
    <dbReference type="NCBI Taxonomy" id="373712"/>
    <lineage>
        <taxon>Eukaryota</taxon>
        <taxon>Fungi</taxon>
        <taxon>Dikarya</taxon>
        <taxon>Ascomycota</taxon>
        <taxon>Pezizomycotina</taxon>
        <taxon>Lecanoromycetes</taxon>
        <taxon>OSLEUM clade</taxon>
        <taxon>Lecanoromycetidae</taxon>
        <taxon>Lecanorales</taxon>
        <taxon>Lecanorineae</taxon>
        <taxon>Stereocaulaceae</taxon>
        <taxon>Stereocaulon</taxon>
    </lineage>
</organism>
<dbReference type="EC" id="3.2.1.101" evidence="3 8"/>
<keyword evidence="5 8" id="KW-0378">Hydrolase</keyword>
<keyword evidence="10" id="KW-0472">Membrane</keyword>
<keyword evidence="10" id="KW-1133">Transmembrane helix</keyword>
<comment type="similarity">
    <text evidence="2 8">Belongs to the glycosyl hydrolase 76 family.</text>
</comment>
<dbReference type="Gene3D" id="1.50.10.20">
    <property type="match status" value="1"/>
</dbReference>
<feature type="region of interest" description="Disordered" evidence="9">
    <location>
        <begin position="400"/>
        <end position="425"/>
    </location>
</feature>
<evidence type="ECO:0000313" key="13">
    <source>
        <dbReference type="Proteomes" id="UP001590950"/>
    </source>
</evidence>
<keyword evidence="6" id="KW-0325">Glycoprotein</keyword>
<evidence type="ECO:0000256" key="11">
    <source>
        <dbReference type="SAM" id="SignalP"/>
    </source>
</evidence>
<proteinExistence type="inferred from homology"/>
<sequence length="463" mass="50236">MLFSKRNPQLLGMLSALTFGVHTGHAIQLDLTDTNSIKSAASTVAANMMSYYKGNLTGMPVGLLPDPYYWWEAGAMFDQMIHYWFYTGDTTYNDVTTQALLAQVGPENDFMPPNQTKTEGNDDQAFWAFAAMSAAELNFPDPPPKSPSWLGLAQAVFNLQVSRWDTQNCGGGLRWQIFTFNNGYDYKNSISNGGFFQLAARLARYTGNDTYAQWAEKSYDWITSTPLFTNKYVIYDGGRVGNNCSTADPLQWTYNIGTFLMGAANMYNYTNGNQTWRTRVEGLLNGSQVFFPADHGGNIMVEIACEPQLTCNNDQPSFKAYLSRWMAATTQIAPFTVNFIQPKLHASAQGAAGQCSGGASGNICGRTWYKNTWDGKTGVGEEMSALSVIQANLISKVPGPVSANNGGTSKGNPAAGGGGDNPVKYNDPSANKRITIGDKAGAGILTALVLGSLVGGVWWISFV</sequence>
<evidence type="ECO:0000313" key="12">
    <source>
        <dbReference type="EMBL" id="KAL2047296.1"/>
    </source>
</evidence>
<feature type="transmembrane region" description="Helical" evidence="10">
    <location>
        <begin position="440"/>
        <end position="460"/>
    </location>
</feature>
<dbReference type="SUPFAM" id="SSF48208">
    <property type="entry name" value="Six-hairpin glycosidases"/>
    <property type="match status" value="1"/>
</dbReference>
<evidence type="ECO:0000256" key="7">
    <source>
        <dbReference type="ARBA" id="ARBA00023295"/>
    </source>
</evidence>
<accession>A0ABR4AR81</accession>
<reference evidence="12 13" key="1">
    <citation type="submission" date="2024-09" db="EMBL/GenBank/DDBJ databases">
        <title>Rethinking Asexuality: The Enigmatic Case of Functional Sexual Genes in Lepraria (Stereocaulaceae).</title>
        <authorList>
            <person name="Doellman M."/>
            <person name="Sun Y."/>
            <person name="Barcenas-Pena A."/>
            <person name="Lumbsch H.T."/>
            <person name="Grewe F."/>
        </authorList>
    </citation>
    <scope>NUCLEOTIDE SEQUENCE [LARGE SCALE GENOMIC DNA]</scope>
    <source>
        <strain evidence="12 13">Mercado 3170</strain>
    </source>
</reference>
<protein>
    <recommendedName>
        <fullName evidence="3 8">Mannan endo-1,6-alpha-mannosidase</fullName>
        <ecNumber evidence="3 8">3.2.1.101</ecNumber>
    </recommendedName>
</protein>
<dbReference type="PIRSF" id="PIRSF016302">
    <property type="entry name" value="Man_a_manosd"/>
    <property type="match status" value="1"/>
</dbReference>
<evidence type="ECO:0000256" key="4">
    <source>
        <dbReference type="ARBA" id="ARBA00022729"/>
    </source>
</evidence>
<evidence type="ECO:0000256" key="8">
    <source>
        <dbReference type="PIRNR" id="PIRNR016302"/>
    </source>
</evidence>
<dbReference type="Proteomes" id="UP001590950">
    <property type="component" value="Unassembled WGS sequence"/>
</dbReference>
<evidence type="ECO:0000256" key="5">
    <source>
        <dbReference type="ARBA" id="ARBA00022801"/>
    </source>
</evidence>
<evidence type="ECO:0000256" key="3">
    <source>
        <dbReference type="ARBA" id="ARBA00012350"/>
    </source>
</evidence>
<dbReference type="PANTHER" id="PTHR12145">
    <property type="entry name" value="MANNAN ENDO-1,6-ALPHA-MANNOSIDASE DCW1"/>
    <property type="match status" value="1"/>
</dbReference>
<evidence type="ECO:0000256" key="2">
    <source>
        <dbReference type="ARBA" id="ARBA00009699"/>
    </source>
</evidence>
<keyword evidence="10" id="KW-0812">Transmembrane</keyword>
<gene>
    <name evidence="12" type="ORF">N7G274_001316</name>
</gene>
<evidence type="ECO:0000256" key="9">
    <source>
        <dbReference type="SAM" id="MobiDB-lite"/>
    </source>
</evidence>
<evidence type="ECO:0000256" key="6">
    <source>
        <dbReference type="ARBA" id="ARBA00023180"/>
    </source>
</evidence>
<feature type="signal peptide" evidence="11">
    <location>
        <begin position="1"/>
        <end position="26"/>
    </location>
</feature>
<keyword evidence="7 8" id="KW-0326">Glycosidase</keyword>
<name>A0ABR4AR81_9LECA</name>
<evidence type="ECO:0000256" key="1">
    <source>
        <dbReference type="ARBA" id="ARBA00001452"/>
    </source>
</evidence>
<evidence type="ECO:0000256" key="10">
    <source>
        <dbReference type="SAM" id="Phobius"/>
    </source>
</evidence>
<dbReference type="InterPro" id="IPR014480">
    <property type="entry name" value="Mannan-1_6-alpha_mannosidase"/>
</dbReference>
<dbReference type="PANTHER" id="PTHR12145:SF36">
    <property type="entry name" value="MANNAN ENDO-1,6-ALPHA-MANNOSIDASE DCW1"/>
    <property type="match status" value="1"/>
</dbReference>
<dbReference type="Pfam" id="PF03663">
    <property type="entry name" value="Glyco_hydro_76"/>
    <property type="match status" value="1"/>
</dbReference>
<feature type="chain" id="PRO_5045952223" description="Mannan endo-1,6-alpha-mannosidase" evidence="11">
    <location>
        <begin position="27"/>
        <end position="463"/>
    </location>
</feature>
<comment type="caution">
    <text evidence="12">The sequence shown here is derived from an EMBL/GenBank/DDBJ whole genome shotgun (WGS) entry which is preliminary data.</text>
</comment>